<evidence type="ECO:0000313" key="9">
    <source>
        <dbReference type="EMBL" id="TXL73726.1"/>
    </source>
</evidence>
<protein>
    <submittedName>
        <fullName evidence="9">ABC transporter permease</fullName>
    </submittedName>
</protein>
<evidence type="ECO:0000256" key="1">
    <source>
        <dbReference type="ARBA" id="ARBA00004651"/>
    </source>
</evidence>
<dbReference type="GO" id="GO:0055085">
    <property type="term" value="P:transmembrane transport"/>
    <property type="evidence" value="ECO:0007669"/>
    <property type="project" value="InterPro"/>
</dbReference>
<feature type="transmembrane region" description="Helical" evidence="7">
    <location>
        <begin position="210"/>
        <end position="235"/>
    </location>
</feature>
<evidence type="ECO:0000256" key="7">
    <source>
        <dbReference type="RuleBase" id="RU363032"/>
    </source>
</evidence>
<keyword evidence="3" id="KW-1003">Cell membrane</keyword>
<comment type="similarity">
    <text evidence="7">Belongs to the binding-protein-dependent transport system permease family.</text>
</comment>
<dbReference type="GO" id="GO:0005886">
    <property type="term" value="C:plasma membrane"/>
    <property type="evidence" value="ECO:0007669"/>
    <property type="project" value="UniProtKB-SubCell"/>
</dbReference>
<dbReference type="SUPFAM" id="SSF161098">
    <property type="entry name" value="MetI-like"/>
    <property type="match status" value="1"/>
</dbReference>
<evidence type="ECO:0000256" key="5">
    <source>
        <dbReference type="ARBA" id="ARBA00022989"/>
    </source>
</evidence>
<dbReference type="RefSeq" id="WP_147848771.1">
    <property type="nucleotide sequence ID" value="NZ_VDUZ01000023.1"/>
</dbReference>
<evidence type="ECO:0000256" key="6">
    <source>
        <dbReference type="ARBA" id="ARBA00023136"/>
    </source>
</evidence>
<dbReference type="Pfam" id="PF12911">
    <property type="entry name" value="OppC_N"/>
    <property type="match status" value="1"/>
</dbReference>
<dbReference type="InterPro" id="IPR035906">
    <property type="entry name" value="MetI-like_sf"/>
</dbReference>
<keyword evidence="5 7" id="KW-1133">Transmembrane helix</keyword>
<feature type="transmembrane region" description="Helical" evidence="7">
    <location>
        <begin position="94"/>
        <end position="118"/>
    </location>
</feature>
<evidence type="ECO:0000256" key="2">
    <source>
        <dbReference type="ARBA" id="ARBA00022448"/>
    </source>
</evidence>
<dbReference type="PANTHER" id="PTHR43386:SF6">
    <property type="entry name" value="ABC TRANSPORTER PERMEASE PROTEIN"/>
    <property type="match status" value="1"/>
</dbReference>
<dbReference type="InterPro" id="IPR025966">
    <property type="entry name" value="OppC_N"/>
</dbReference>
<comment type="subcellular location">
    <subcellularLocation>
        <location evidence="1 7">Cell membrane</location>
        <topology evidence="1 7">Multi-pass membrane protein</topology>
    </subcellularLocation>
</comment>
<gene>
    <name evidence="9" type="ORF">FHP25_20175</name>
</gene>
<sequence>MVAITDDTAAERAELPVMARWATAIRRNPTIAAGAVLLAVLVSLAILAPWLTVDPLKQATINRLRPPSERFWFGTDQFGRDIFARTLHGARVSLIVGLTVAAISGVIGLALGIVCGYFRRIDGIVMRIMDGIMAIPSILLAIALITLTRPGLAVVIIAIVIPEVPRVVRVVRSVVLSIRGQPYIDSAIAGGTRGFKLLARHVLPNTLAPLIVQATYICAAGMLIEAALSFLGAGVPPEIPSWGNIIAQGRNFFQIAPWTILIPGVFLALTVLAVNLMGDGLRDRLDPRLARRM</sequence>
<reference evidence="9 10" key="1">
    <citation type="submission" date="2019-06" db="EMBL/GenBank/DDBJ databases">
        <title>New taxonomy in bacterial strain CC-CFT640, isolated from vineyard.</title>
        <authorList>
            <person name="Lin S.-Y."/>
            <person name="Tsai C.-F."/>
            <person name="Young C.-C."/>
        </authorList>
    </citation>
    <scope>NUCLEOTIDE SEQUENCE [LARGE SCALE GENOMIC DNA]</scope>
    <source>
        <strain evidence="9 10">CC-CFT640</strain>
    </source>
</reference>
<dbReference type="InterPro" id="IPR000515">
    <property type="entry name" value="MetI-like"/>
</dbReference>
<evidence type="ECO:0000256" key="4">
    <source>
        <dbReference type="ARBA" id="ARBA00022692"/>
    </source>
</evidence>
<dbReference type="PROSITE" id="PS50928">
    <property type="entry name" value="ABC_TM1"/>
    <property type="match status" value="1"/>
</dbReference>
<keyword evidence="4 7" id="KW-0812">Transmembrane</keyword>
<keyword evidence="6 7" id="KW-0472">Membrane</keyword>
<dbReference type="InterPro" id="IPR050366">
    <property type="entry name" value="BP-dependent_transpt_permease"/>
</dbReference>
<feature type="transmembrane region" description="Helical" evidence="7">
    <location>
        <begin position="138"/>
        <end position="161"/>
    </location>
</feature>
<dbReference type="AlphaFoldDB" id="A0A5C8PK01"/>
<dbReference type="PANTHER" id="PTHR43386">
    <property type="entry name" value="OLIGOPEPTIDE TRANSPORT SYSTEM PERMEASE PROTEIN APPC"/>
    <property type="match status" value="1"/>
</dbReference>
<feature type="transmembrane region" description="Helical" evidence="7">
    <location>
        <begin position="30"/>
        <end position="51"/>
    </location>
</feature>
<feature type="domain" description="ABC transmembrane type-1" evidence="8">
    <location>
        <begin position="94"/>
        <end position="278"/>
    </location>
</feature>
<evidence type="ECO:0000256" key="3">
    <source>
        <dbReference type="ARBA" id="ARBA00022475"/>
    </source>
</evidence>
<feature type="transmembrane region" description="Helical" evidence="7">
    <location>
        <begin position="255"/>
        <end position="277"/>
    </location>
</feature>
<keyword evidence="2 7" id="KW-0813">Transport</keyword>
<name>A0A5C8PK01_9HYPH</name>
<evidence type="ECO:0000259" key="8">
    <source>
        <dbReference type="PROSITE" id="PS50928"/>
    </source>
</evidence>
<dbReference type="Proteomes" id="UP000321638">
    <property type="component" value="Unassembled WGS sequence"/>
</dbReference>
<dbReference type="Pfam" id="PF00528">
    <property type="entry name" value="BPD_transp_1"/>
    <property type="match status" value="1"/>
</dbReference>
<dbReference type="CDD" id="cd06261">
    <property type="entry name" value="TM_PBP2"/>
    <property type="match status" value="1"/>
</dbReference>
<dbReference type="OrthoDB" id="9774870at2"/>
<dbReference type="Gene3D" id="1.10.3720.10">
    <property type="entry name" value="MetI-like"/>
    <property type="match status" value="1"/>
</dbReference>
<evidence type="ECO:0000313" key="10">
    <source>
        <dbReference type="Proteomes" id="UP000321638"/>
    </source>
</evidence>
<proteinExistence type="inferred from homology"/>
<comment type="caution">
    <text evidence="9">The sequence shown here is derived from an EMBL/GenBank/DDBJ whole genome shotgun (WGS) entry which is preliminary data.</text>
</comment>
<accession>A0A5C8PK01</accession>
<dbReference type="EMBL" id="VDUZ01000023">
    <property type="protein sequence ID" value="TXL73726.1"/>
    <property type="molecule type" value="Genomic_DNA"/>
</dbReference>
<keyword evidence="10" id="KW-1185">Reference proteome</keyword>
<organism evidence="9 10">
    <name type="scientific">Vineibacter terrae</name>
    <dbReference type="NCBI Taxonomy" id="2586908"/>
    <lineage>
        <taxon>Bacteria</taxon>
        <taxon>Pseudomonadati</taxon>
        <taxon>Pseudomonadota</taxon>
        <taxon>Alphaproteobacteria</taxon>
        <taxon>Hyphomicrobiales</taxon>
        <taxon>Vineibacter</taxon>
    </lineage>
</organism>